<organism evidence="3 4">
    <name type="scientific">Chromatium okenii</name>
    <dbReference type="NCBI Taxonomy" id="61644"/>
    <lineage>
        <taxon>Bacteria</taxon>
        <taxon>Pseudomonadati</taxon>
        <taxon>Pseudomonadota</taxon>
        <taxon>Gammaproteobacteria</taxon>
        <taxon>Chromatiales</taxon>
        <taxon>Chromatiaceae</taxon>
        <taxon>Chromatium</taxon>
    </lineage>
</organism>
<gene>
    <name evidence="3" type="ORF">CXB77_16425</name>
</gene>
<dbReference type="Gene3D" id="3.30.450.20">
    <property type="entry name" value="PAS domain"/>
    <property type="match status" value="1"/>
</dbReference>
<dbReference type="OrthoDB" id="5623169at2"/>
<dbReference type="AlphaFoldDB" id="A0A2S7XPJ4"/>
<dbReference type="InterPro" id="IPR013767">
    <property type="entry name" value="PAS_fold"/>
</dbReference>
<accession>A0A2S7XPJ4</accession>
<evidence type="ECO:0000259" key="2">
    <source>
        <dbReference type="PROSITE" id="PS50887"/>
    </source>
</evidence>
<dbReference type="FunFam" id="3.30.70.270:FF:000001">
    <property type="entry name" value="Diguanylate cyclase domain protein"/>
    <property type="match status" value="1"/>
</dbReference>
<dbReference type="InterPro" id="IPR000014">
    <property type="entry name" value="PAS"/>
</dbReference>
<sequence>MLIPSSNAEQTLRQQAEMDIRNKPIGLLAASATDANIAALTPAEILQVIHELRVHQIELMMQNDNLRHAHEELDLVRARYFDLYDRAPIGYCTLSETGIILEINQTAALMLGVSKGALVEQSFTRFVCKEDQDRFYLYRKQLANNAATIQSDLFKRGLSETPQRCELRMVKVDGTLFWVCLEASVDQYPLLNPWLNPGAFVHRIVFSDISMLKEYQHQLEHIAYYDLLTTLPNRVLLADRLVQDMAQTERHGQRLALAYLDLDGFKAINDTHGHNVGDQFLIAIAARMKQMLRQGDTLARIGGDEFVAVLVDLTMEKDCVPMLSRLLAAASQPVLLGDAVLQVSASIGVTFYPQAKRVDGDQLLRQADQAMYRVKLTGKNHYRFFNPAQTATPSH</sequence>
<dbReference type="InterPro" id="IPR035965">
    <property type="entry name" value="PAS-like_dom_sf"/>
</dbReference>
<proteinExistence type="predicted"/>
<dbReference type="SUPFAM" id="SSF55073">
    <property type="entry name" value="Nucleotide cyclase"/>
    <property type="match status" value="1"/>
</dbReference>
<dbReference type="EMBL" id="PPGH01000037">
    <property type="protein sequence ID" value="PQJ95659.1"/>
    <property type="molecule type" value="Genomic_DNA"/>
</dbReference>
<dbReference type="SMART" id="SM00267">
    <property type="entry name" value="GGDEF"/>
    <property type="match status" value="1"/>
</dbReference>
<dbReference type="InterPro" id="IPR043128">
    <property type="entry name" value="Rev_trsase/Diguanyl_cyclase"/>
</dbReference>
<dbReference type="InterPro" id="IPR029787">
    <property type="entry name" value="Nucleotide_cyclase"/>
</dbReference>
<evidence type="ECO:0000313" key="4">
    <source>
        <dbReference type="Proteomes" id="UP000239936"/>
    </source>
</evidence>
<dbReference type="InterPro" id="IPR000160">
    <property type="entry name" value="GGDEF_dom"/>
</dbReference>
<protein>
    <recommendedName>
        <fullName evidence="2">GGDEF domain-containing protein</fullName>
    </recommendedName>
</protein>
<dbReference type="PROSITE" id="PS50887">
    <property type="entry name" value="GGDEF"/>
    <property type="match status" value="1"/>
</dbReference>
<feature type="domain" description="GGDEF" evidence="2">
    <location>
        <begin position="253"/>
        <end position="387"/>
    </location>
</feature>
<dbReference type="NCBIfam" id="TIGR00254">
    <property type="entry name" value="GGDEF"/>
    <property type="match status" value="1"/>
</dbReference>
<dbReference type="PANTHER" id="PTHR44757">
    <property type="entry name" value="DIGUANYLATE CYCLASE DGCP"/>
    <property type="match status" value="1"/>
</dbReference>
<evidence type="ECO:0000256" key="1">
    <source>
        <dbReference type="ARBA" id="ARBA00001946"/>
    </source>
</evidence>
<dbReference type="Pfam" id="PF00989">
    <property type="entry name" value="PAS"/>
    <property type="match status" value="1"/>
</dbReference>
<dbReference type="PANTHER" id="PTHR44757:SF2">
    <property type="entry name" value="BIOFILM ARCHITECTURE MAINTENANCE PROTEIN MBAA"/>
    <property type="match status" value="1"/>
</dbReference>
<dbReference type="CDD" id="cd00130">
    <property type="entry name" value="PAS"/>
    <property type="match status" value="1"/>
</dbReference>
<dbReference type="SUPFAM" id="SSF55785">
    <property type="entry name" value="PYP-like sensor domain (PAS domain)"/>
    <property type="match status" value="1"/>
</dbReference>
<dbReference type="Proteomes" id="UP000239936">
    <property type="component" value="Unassembled WGS sequence"/>
</dbReference>
<comment type="caution">
    <text evidence="3">The sequence shown here is derived from an EMBL/GenBank/DDBJ whole genome shotgun (WGS) entry which is preliminary data.</text>
</comment>
<dbReference type="InterPro" id="IPR052155">
    <property type="entry name" value="Biofilm_reg_signaling"/>
</dbReference>
<reference evidence="3 4" key="1">
    <citation type="submission" date="2018-01" db="EMBL/GenBank/DDBJ databases">
        <title>The complete genome sequence of Chromatium okenii LaCa, a purple sulfur bacterium with a turbulent life.</title>
        <authorList>
            <person name="Luedin S.M."/>
            <person name="Liechti N."/>
            <person name="Storelli N."/>
            <person name="Danza F."/>
            <person name="Wittwer M."/>
            <person name="Pothier J.F."/>
            <person name="Tonolla M.A."/>
        </authorList>
    </citation>
    <scope>NUCLEOTIDE SEQUENCE [LARGE SCALE GENOMIC DNA]</scope>
    <source>
        <strain evidence="3 4">LaCa</strain>
    </source>
</reference>
<keyword evidence="4" id="KW-1185">Reference proteome</keyword>
<dbReference type="SMART" id="SM00091">
    <property type="entry name" value="PAS"/>
    <property type="match status" value="1"/>
</dbReference>
<name>A0A2S7XPJ4_9GAMM</name>
<dbReference type="CDD" id="cd01949">
    <property type="entry name" value="GGDEF"/>
    <property type="match status" value="1"/>
</dbReference>
<comment type="cofactor">
    <cofactor evidence="1">
        <name>Mg(2+)</name>
        <dbReference type="ChEBI" id="CHEBI:18420"/>
    </cofactor>
</comment>
<dbReference type="GO" id="GO:0003824">
    <property type="term" value="F:catalytic activity"/>
    <property type="evidence" value="ECO:0007669"/>
    <property type="project" value="UniProtKB-ARBA"/>
</dbReference>
<dbReference type="Pfam" id="PF00990">
    <property type="entry name" value="GGDEF"/>
    <property type="match status" value="1"/>
</dbReference>
<dbReference type="Gene3D" id="3.30.70.270">
    <property type="match status" value="1"/>
</dbReference>
<evidence type="ECO:0000313" key="3">
    <source>
        <dbReference type="EMBL" id="PQJ95659.1"/>
    </source>
</evidence>